<feature type="domain" description="Radical SAM core" evidence="7">
    <location>
        <begin position="14"/>
        <end position="255"/>
    </location>
</feature>
<dbReference type="InterPro" id="IPR007197">
    <property type="entry name" value="rSAM"/>
</dbReference>
<dbReference type="SUPFAM" id="SSF102114">
    <property type="entry name" value="Radical SAM enzymes"/>
    <property type="match status" value="1"/>
</dbReference>
<dbReference type="EMBL" id="SMFV01000003">
    <property type="protein sequence ID" value="TCK04650.1"/>
    <property type="molecule type" value="Genomic_DNA"/>
</dbReference>
<evidence type="ECO:0000256" key="4">
    <source>
        <dbReference type="ARBA" id="ARBA00022723"/>
    </source>
</evidence>
<keyword evidence="3" id="KW-0949">S-adenosyl-L-methionine</keyword>
<dbReference type="Pfam" id="PF04055">
    <property type="entry name" value="Radical_SAM"/>
    <property type="match status" value="1"/>
</dbReference>
<dbReference type="InterPro" id="IPR032432">
    <property type="entry name" value="Radical_SAM_C"/>
</dbReference>
<dbReference type="InterPro" id="IPR039661">
    <property type="entry name" value="ELP3"/>
</dbReference>
<evidence type="ECO:0000256" key="5">
    <source>
        <dbReference type="ARBA" id="ARBA00023004"/>
    </source>
</evidence>
<dbReference type="OrthoDB" id="9801689at2"/>
<dbReference type="InterPro" id="IPR058240">
    <property type="entry name" value="rSAM_sf"/>
</dbReference>
<dbReference type="Gene3D" id="3.80.30.20">
    <property type="entry name" value="tm_1862 like domain"/>
    <property type="match status" value="1"/>
</dbReference>
<keyword evidence="5" id="KW-0408">Iron</keyword>
<dbReference type="GO" id="GO:0051539">
    <property type="term" value="F:4 iron, 4 sulfur cluster binding"/>
    <property type="evidence" value="ECO:0007669"/>
    <property type="project" value="UniProtKB-KW"/>
</dbReference>
<keyword evidence="6" id="KW-0411">Iron-sulfur</keyword>
<dbReference type="AlphaFoldDB" id="A0A4R1GCZ6"/>
<gene>
    <name evidence="8" type="ORF">CLV27_1083</name>
</gene>
<reference evidence="8 9" key="1">
    <citation type="submission" date="2019-03" db="EMBL/GenBank/DDBJ databases">
        <title>Genomic Encyclopedia of Archaeal and Bacterial Type Strains, Phase II (KMG-II): from individual species to whole genera.</title>
        <authorList>
            <person name="Goeker M."/>
        </authorList>
    </citation>
    <scope>NUCLEOTIDE SEQUENCE [LARGE SCALE GENOMIC DNA]</scope>
    <source>
        <strain evidence="8 9">DSM 24425</strain>
    </source>
</reference>
<evidence type="ECO:0000256" key="2">
    <source>
        <dbReference type="ARBA" id="ARBA00022485"/>
    </source>
</evidence>
<dbReference type="RefSeq" id="WP_132526558.1">
    <property type="nucleotide sequence ID" value="NZ_SMFV01000003.1"/>
</dbReference>
<dbReference type="GO" id="GO:0003824">
    <property type="term" value="F:catalytic activity"/>
    <property type="evidence" value="ECO:0007669"/>
    <property type="project" value="InterPro"/>
</dbReference>
<dbReference type="PROSITE" id="PS51918">
    <property type="entry name" value="RADICAL_SAM"/>
    <property type="match status" value="1"/>
</dbReference>
<dbReference type="SFLD" id="SFLDG01091">
    <property type="entry name" value="uncharacterized_CHP01210-like"/>
    <property type="match status" value="1"/>
</dbReference>
<dbReference type="PANTHER" id="PTHR11135">
    <property type="entry name" value="HISTONE ACETYLTRANSFERASE-RELATED"/>
    <property type="match status" value="1"/>
</dbReference>
<dbReference type="InterPro" id="IPR006638">
    <property type="entry name" value="Elp3/MiaA/NifB-like_rSAM"/>
</dbReference>
<sequence>MERYYSFSRYLKEIFGERVYRVTVDAGFTCPNRDGTKGRGGCIYCFSGSGYDEQKRQMSIEKQIATGIERVRRRYGADKFLVYFQAYTNTYASPDTLRGIYDRIKKFPEVVGLIVGTRPDCVPDETLELINSYTDDYLVWIEYGLESSHFKSLRWMNRGHGVSDFIDAVLRTRRFPKINICAHVILGLPTEDREDMLETADFLSSLGIDGVKIHPLHVMRGTELEKIYREKPFKLLTEEEYADLVVDFIERLPKRMVIQRITGESPSEVLVAPSWCSHREKHRVINLIRKRFEERETRQGAKCRFYREKTART</sequence>
<dbReference type="Pfam" id="PF16199">
    <property type="entry name" value="Radical_SAM_C"/>
    <property type="match status" value="1"/>
</dbReference>
<protein>
    <recommendedName>
        <fullName evidence="7">Radical SAM core domain-containing protein</fullName>
    </recommendedName>
</protein>
<keyword evidence="2" id="KW-0004">4Fe-4S</keyword>
<evidence type="ECO:0000313" key="8">
    <source>
        <dbReference type="EMBL" id="TCK04650.1"/>
    </source>
</evidence>
<comment type="cofactor">
    <cofactor evidence="1">
        <name>[4Fe-4S] cluster</name>
        <dbReference type="ChEBI" id="CHEBI:49883"/>
    </cofactor>
</comment>
<evidence type="ECO:0000256" key="3">
    <source>
        <dbReference type="ARBA" id="ARBA00022691"/>
    </source>
</evidence>
<evidence type="ECO:0000256" key="1">
    <source>
        <dbReference type="ARBA" id="ARBA00001966"/>
    </source>
</evidence>
<evidence type="ECO:0000256" key="6">
    <source>
        <dbReference type="ARBA" id="ARBA00023014"/>
    </source>
</evidence>
<organism evidence="8 9">
    <name type="scientific">Phorcysia thermohydrogeniphila</name>
    <dbReference type="NCBI Taxonomy" id="936138"/>
    <lineage>
        <taxon>Bacteria</taxon>
        <taxon>Pseudomonadati</taxon>
        <taxon>Aquificota</taxon>
        <taxon>Aquificia</taxon>
        <taxon>Desulfurobacteriales</taxon>
        <taxon>Desulfurobacteriaceae</taxon>
        <taxon>Phorcysia</taxon>
    </lineage>
</organism>
<keyword evidence="9" id="KW-1185">Reference proteome</keyword>
<dbReference type="SFLD" id="SFLDG01086">
    <property type="entry name" value="elongater_protein-like"/>
    <property type="match status" value="1"/>
</dbReference>
<dbReference type="GO" id="GO:0046872">
    <property type="term" value="F:metal ion binding"/>
    <property type="evidence" value="ECO:0007669"/>
    <property type="project" value="UniProtKB-KW"/>
</dbReference>
<dbReference type="PANTHER" id="PTHR11135:SF1">
    <property type="entry name" value="PROTEIN YHCC"/>
    <property type="match status" value="1"/>
</dbReference>
<comment type="caution">
    <text evidence="8">The sequence shown here is derived from an EMBL/GenBank/DDBJ whole genome shotgun (WGS) entry which is preliminary data.</text>
</comment>
<dbReference type="InterPro" id="IPR023404">
    <property type="entry name" value="rSAM_horseshoe"/>
</dbReference>
<dbReference type="SFLD" id="SFLDS00029">
    <property type="entry name" value="Radical_SAM"/>
    <property type="match status" value="1"/>
</dbReference>
<evidence type="ECO:0000313" key="9">
    <source>
        <dbReference type="Proteomes" id="UP000295777"/>
    </source>
</evidence>
<dbReference type="InterPro" id="IPR005911">
    <property type="entry name" value="YhcC-like"/>
</dbReference>
<dbReference type="NCBIfam" id="TIGR01212">
    <property type="entry name" value="TIGR01212 family radical SAM protein"/>
    <property type="match status" value="1"/>
</dbReference>
<dbReference type="Proteomes" id="UP000295777">
    <property type="component" value="Unassembled WGS sequence"/>
</dbReference>
<evidence type="ECO:0000259" key="7">
    <source>
        <dbReference type="PROSITE" id="PS51918"/>
    </source>
</evidence>
<proteinExistence type="predicted"/>
<accession>A0A4R1GCZ6</accession>
<keyword evidence="4" id="KW-0479">Metal-binding</keyword>
<dbReference type="SMART" id="SM00729">
    <property type="entry name" value="Elp3"/>
    <property type="match status" value="1"/>
</dbReference>
<name>A0A4R1GCZ6_9BACT</name>